<comment type="caution">
    <text evidence="11">The sequence shown here is derived from an EMBL/GenBank/DDBJ whole genome shotgun (WGS) entry which is preliminary data.</text>
</comment>
<dbReference type="InterPro" id="IPR050188">
    <property type="entry name" value="RluA_PseudoU_synthase"/>
</dbReference>
<evidence type="ECO:0000256" key="5">
    <source>
        <dbReference type="ARBA" id="ARBA00022884"/>
    </source>
</evidence>
<dbReference type="CDD" id="cd02869">
    <property type="entry name" value="PseudoU_synth_RluA_like"/>
    <property type="match status" value="1"/>
</dbReference>
<dbReference type="NCBIfam" id="NF008249">
    <property type="entry name" value="PRK11025.1"/>
    <property type="match status" value="1"/>
</dbReference>
<evidence type="ECO:0000313" key="11">
    <source>
        <dbReference type="EMBL" id="GLQ31675.1"/>
    </source>
</evidence>
<feature type="domain" description="RNA-binding S4" evidence="10">
    <location>
        <begin position="24"/>
        <end position="89"/>
    </location>
</feature>
<dbReference type="InterPro" id="IPR020103">
    <property type="entry name" value="PsdUridine_synth_cat_dom_sf"/>
</dbReference>
<dbReference type="InterPro" id="IPR036986">
    <property type="entry name" value="S4_RNA-bd_sf"/>
</dbReference>
<dbReference type="Pfam" id="PF00849">
    <property type="entry name" value="PseudoU_synth_2"/>
    <property type="match status" value="1"/>
</dbReference>
<dbReference type="PANTHER" id="PTHR21600:SF92">
    <property type="entry name" value="RIBOSOMAL LARGE SUBUNIT PSEUDOURIDINE SYNTHASE C"/>
    <property type="match status" value="1"/>
</dbReference>
<feature type="active site" evidence="7">
    <location>
        <position position="147"/>
    </location>
</feature>
<evidence type="ECO:0000256" key="7">
    <source>
        <dbReference type="PIRSR" id="PIRSR606225-1"/>
    </source>
</evidence>
<keyword evidence="5 8" id="KW-0694">RNA-binding</keyword>
<comment type="catalytic activity">
    <reaction evidence="1">
        <text>uridine(955/2504/2580) in 23S rRNA = pseudouridine(955/2504/2580) in 23S rRNA</text>
        <dbReference type="Rhea" id="RHEA:42528"/>
        <dbReference type="Rhea" id="RHEA-COMP:10099"/>
        <dbReference type="Rhea" id="RHEA-COMP:10100"/>
        <dbReference type="ChEBI" id="CHEBI:65314"/>
        <dbReference type="ChEBI" id="CHEBI:65315"/>
        <dbReference type="EC" id="5.4.99.24"/>
    </reaction>
</comment>
<dbReference type="InterPro" id="IPR002942">
    <property type="entry name" value="S4_RNA-bd"/>
</dbReference>
<dbReference type="GO" id="GO:0160141">
    <property type="term" value="F:23S rRNA pseudouridine(955/2504/2580) synthase activity"/>
    <property type="evidence" value="ECO:0007669"/>
    <property type="project" value="UniProtKB-EC"/>
</dbReference>
<sequence>MNSAPESNINAVQIIDVEDDYQGQRLDNFLIARLKGVPKSKVYQIIRKGEVRVNKKRKKADYRLETGDQVRVPPIRTADPKPVVKVYDKTLKLIEDSIIFEDESFMAINKPSGIAVHGGSGVSWGLIEAVRQIRPDVRRLELVHRLDRDTSGIILIAKKGSVLKVFHQYLQSKQMQKIYHALVVGRWPKHKKEVDVPLRKIELPSGERIVKVDGKGKSSLTNYRVLNAYKGFSLVEASPITGRTHQIRVHCQFAGCPIVGDEKYCPEEDLKLQKSLGLSRLCLHARELRFKHPESGKPMTLIAEYGSDLKFILNVVQAGD</sequence>
<comment type="catalytic activity">
    <reaction evidence="9">
        <text>a uridine in RNA = a pseudouridine in RNA</text>
        <dbReference type="Rhea" id="RHEA:48348"/>
        <dbReference type="Rhea" id="RHEA-COMP:12068"/>
        <dbReference type="Rhea" id="RHEA-COMP:12069"/>
        <dbReference type="ChEBI" id="CHEBI:65314"/>
        <dbReference type="ChEBI" id="CHEBI:65315"/>
    </reaction>
</comment>
<evidence type="ECO:0000256" key="4">
    <source>
        <dbReference type="ARBA" id="ARBA00022552"/>
    </source>
</evidence>
<evidence type="ECO:0000256" key="8">
    <source>
        <dbReference type="PROSITE-ProRule" id="PRU00182"/>
    </source>
</evidence>
<comment type="similarity">
    <text evidence="3 9">Belongs to the pseudouridine synthase RluA family.</text>
</comment>
<reference evidence="11" key="2">
    <citation type="submission" date="2023-01" db="EMBL/GenBank/DDBJ databases">
        <title>Draft genome sequence of Litoribrevibacter albus strain NBRC 110071.</title>
        <authorList>
            <person name="Sun Q."/>
            <person name="Mori K."/>
        </authorList>
    </citation>
    <scope>NUCLEOTIDE SEQUENCE</scope>
    <source>
        <strain evidence="11">NBRC 110071</strain>
    </source>
</reference>
<evidence type="ECO:0000259" key="10">
    <source>
        <dbReference type="SMART" id="SM00363"/>
    </source>
</evidence>
<accession>A0AA37W6M3</accession>
<dbReference type="GO" id="GO:0003723">
    <property type="term" value="F:RNA binding"/>
    <property type="evidence" value="ECO:0007669"/>
    <property type="project" value="UniProtKB-KW"/>
</dbReference>
<dbReference type="RefSeq" id="WP_284381361.1">
    <property type="nucleotide sequence ID" value="NZ_BSNM01000014.1"/>
</dbReference>
<dbReference type="InterPro" id="IPR006224">
    <property type="entry name" value="PsdUridine_synth_RluA-like_CS"/>
</dbReference>
<dbReference type="CDD" id="cd00165">
    <property type="entry name" value="S4"/>
    <property type="match status" value="1"/>
</dbReference>
<evidence type="ECO:0000313" key="12">
    <source>
        <dbReference type="Proteomes" id="UP001161389"/>
    </source>
</evidence>
<dbReference type="InterPro" id="IPR006145">
    <property type="entry name" value="PsdUridine_synth_RsuA/RluA"/>
</dbReference>
<evidence type="ECO:0000256" key="6">
    <source>
        <dbReference type="ARBA" id="ARBA00023235"/>
    </source>
</evidence>
<dbReference type="PROSITE" id="PS50889">
    <property type="entry name" value="S4"/>
    <property type="match status" value="1"/>
</dbReference>
<evidence type="ECO:0000256" key="1">
    <source>
        <dbReference type="ARBA" id="ARBA00000381"/>
    </source>
</evidence>
<evidence type="ECO:0000256" key="2">
    <source>
        <dbReference type="ARBA" id="ARBA00002876"/>
    </source>
</evidence>
<evidence type="ECO:0000256" key="3">
    <source>
        <dbReference type="ARBA" id="ARBA00010876"/>
    </source>
</evidence>
<keyword evidence="6 9" id="KW-0413">Isomerase</keyword>
<reference evidence="11" key="1">
    <citation type="journal article" date="2014" name="Int. J. Syst. Evol. Microbiol.">
        <title>Complete genome sequence of Corynebacterium casei LMG S-19264T (=DSM 44701T), isolated from a smear-ripened cheese.</title>
        <authorList>
            <consortium name="US DOE Joint Genome Institute (JGI-PGF)"/>
            <person name="Walter F."/>
            <person name="Albersmeier A."/>
            <person name="Kalinowski J."/>
            <person name="Ruckert C."/>
        </authorList>
    </citation>
    <scope>NUCLEOTIDE SEQUENCE</scope>
    <source>
        <strain evidence="11">NBRC 110071</strain>
    </source>
</reference>
<keyword evidence="4" id="KW-0698">rRNA processing</keyword>
<dbReference type="SUPFAM" id="SSF55120">
    <property type="entry name" value="Pseudouridine synthase"/>
    <property type="match status" value="1"/>
</dbReference>
<dbReference type="PANTHER" id="PTHR21600">
    <property type="entry name" value="MITOCHONDRIAL RNA PSEUDOURIDINE SYNTHASE"/>
    <property type="match status" value="1"/>
</dbReference>
<gene>
    <name evidence="11" type="primary">rluC</name>
    <name evidence="11" type="ORF">GCM10007876_21540</name>
</gene>
<dbReference type="SUPFAM" id="SSF55174">
    <property type="entry name" value="Alpha-L RNA-binding motif"/>
    <property type="match status" value="1"/>
</dbReference>
<dbReference type="SMART" id="SM00363">
    <property type="entry name" value="S4"/>
    <property type="match status" value="1"/>
</dbReference>
<dbReference type="AlphaFoldDB" id="A0AA37W6M3"/>
<dbReference type="EMBL" id="BSNM01000014">
    <property type="protein sequence ID" value="GLQ31675.1"/>
    <property type="molecule type" value="Genomic_DNA"/>
</dbReference>
<evidence type="ECO:0000256" key="9">
    <source>
        <dbReference type="RuleBase" id="RU362028"/>
    </source>
</evidence>
<dbReference type="Proteomes" id="UP001161389">
    <property type="component" value="Unassembled WGS sequence"/>
</dbReference>
<dbReference type="EC" id="5.4.99.-" evidence="9"/>
<dbReference type="NCBIfam" id="TIGR00005">
    <property type="entry name" value="rluA_subfam"/>
    <property type="match status" value="1"/>
</dbReference>
<dbReference type="InterPro" id="IPR006225">
    <property type="entry name" value="PsdUridine_synth_RluC/D"/>
</dbReference>
<name>A0AA37W6M3_9GAMM</name>
<dbReference type="Gene3D" id="3.10.290.10">
    <property type="entry name" value="RNA-binding S4 domain"/>
    <property type="match status" value="1"/>
</dbReference>
<proteinExistence type="inferred from homology"/>
<organism evidence="11 12">
    <name type="scientific">Litoribrevibacter albus</name>
    <dbReference type="NCBI Taxonomy" id="1473156"/>
    <lineage>
        <taxon>Bacteria</taxon>
        <taxon>Pseudomonadati</taxon>
        <taxon>Pseudomonadota</taxon>
        <taxon>Gammaproteobacteria</taxon>
        <taxon>Oceanospirillales</taxon>
        <taxon>Oceanospirillaceae</taxon>
        <taxon>Litoribrevibacter</taxon>
    </lineage>
</organism>
<dbReference type="PROSITE" id="PS01129">
    <property type="entry name" value="PSI_RLU"/>
    <property type="match status" value="1"/>
</dbReference>
<protein>
    <recommendedName>
        <fullName evidence="9">Pseudouridine synthase</fullName>
        <ecNumber evidence="9">5.4.99.-</ecNumber>
    </recommendedName>
</protein>
<dbReference type="Pfam" id="PF01479">
    <property type="entry name" value="S4"/>
    <property type="match status" value="1"/>
</dbReference>
<comment type="function">
    <text evidence="2">Responsible for synthesis of pseudouridine from uracil at positions 955, 2504 and 2580 in 23S ribosomal RNA.</text>
</comment>
<dbReference type="Gene3D" id="3.30.2350.10">
    <property type="entry name" value="Pseudouridine synthase"/>
    <property type="match status" value="1"/>
</dbReference>
<dbReference type="GO" id="GO:0000455">
    <property type="term" value="P:enzyme-directed rRNA pseudouridine synthesis"/>
    <property type="evidence" value="ECO:0007669"/>
    <property type="project" value="TreeGrafter"/>
</dbReference>
<keyword evidence="12" id="KW-1185">Reference proteome</keyword>